<dbReference type="InterPro" id="IPR006439">
    <property type="entry name" value="HAD-SF_hydro_IA"/>
</dbReference>
<keyword evidence="3" id="KW-0378">Hydrolase</keyword>
<dbReference type="NCBIfam" id="TIGR01549">
    <property type="entry name" value="HAD-SF-IA-v1"/>
    <property type="match status" value="1"/>
</dbReference>
<dbReference type="PRINTS" id="PR00413">
    <property type="entry name" value="HADHALOGNASE"/>
</dbReference>
<comment type="cofactor">
    <cofactor evidence="1">
        <name>Mg(2+)</name>
        <dbReference type="ChEBI" id="CHEBI:18420"/>
    </cofactor>
</comment>
<evidence type="ECO:0000256" key="3">
    <source>
        <dbReference type="ARBA" id="ARBA00022801"/>
    </source>
</evidence>
<dbReference type="SUPFAM" id="SSF56784">
    <property type="entry name" value="HAD-like"/>
    <property type="match status" value="1"/>
</dbReference>
<reference evidence="6" key="1">
    <citation type="submission" date="2015-08" db="EMBL/GenBank/DDBJ databases">
        <title>Genome sequencing project for genomic taxonomy and phylogenomics of Bacillus-like bacteria.</title>
        <authorList>
            <person name="Liu B."/>
            <person name="Wang J."/>
            <person name="Zhu Y."/>
            <person name="Liu G."/>
            <person name="Chen Q."/>
            <person name="Chen Z."/>
            <person name="Lan J."/>
            <person name="Che J."/>
            <person name="Ge C."/>
            <person name="Shi H."/>
            <person name="Pan Z."/>
            <person name="Liu X."/>
        </authorList>
    </citation>
    <scope>NUCLEOTIDE SEQUENCE [LARGE SCALE GENOMIC DNA]</scope>
    <source>
        <strain evidence="6">FJAT-22460</strain>
    </source>
</reference>
<dbReference type="PANTHER" id="PTHR46470:SF2">
    <property type="entry name" value="GLYCERALDEHYDE 3-PHOSPHATE PHOSPHATASE"/>
    <property type="match status" value="1"/>
</dbReference>
<gene>
    <name evidence="5" type="ORF">AM231_17275</name>
</gene>
<evidence type="ECO:0000313" key="5">
    <source>
        <dbReference type="EMBL" id="KOR87649.1"/>
    </source>
</evidence>
<dbReference type="PATRIC" id="fig|1705565.3.peg.361"/>
<evidence type="ECO:0000256" key="2">
    <source>
        <dbReference type="ARBA" id="ARBA00022723"/>
    </source>
</evidence>
<accession>A0A0M1P0L2</accession>
<evidence type="ECO:0008006" key="7">
    <source>
        <dbReference type="Google" id="ProtNLM"/>
    </source>
</evidence>
<dbReference type="InterPro" id="IPR051400">
    <property type="entry name" value="HAD-like_hydrolase"/>
</dbReference>
<dbReference type="GO" id="GO:0046872">
    <property type="term" value="F:metal ion binding"/>
    <property type="evidence" value="ECO:0007669"/>
    <property type="project" value="UniProtKB-KW"/>
</dbReference>
<name>A0A0M1P0L2_9BACL</name>
<keyword evidence="6" id="KW-1185">Reference proteome</keyword>
<dbReference type="PANTHER" id="PTHR46470">
    <property type="entry name" value="N-ACYLNEURAMINATE-9-PHOSPHATASE"/>
    <property type="match status" value="1"/>
</dbReference>
<dbReference type="EMBL" id="LIUT01000002">
    <property type="protein sequence ID" value="KOR87649.1"/>
    <property type="molecule type" value="Genomic_DNA"/>
</dbReference>
<evidence type="ECO:0000256" key="4">
    <source>
        <dbReference type="ARBA" id="ARBA00022842"/>
    </source>
</evidence>
<dbReference type="Gene3D" id="3.40.50.1000">
    <property type="entry name" value="HAD superfamily/HAD-like"/>
    <property type="match status" value="1"/>
</dbReference>
<dbReference type="InterPro" id="IPR041492">
    <property type="entry name" value="HAD_2"/>
</dbReference>
<dbReference type="Proteomes" id="UP000036932">
    <property type="component" value="Unassembled WGS sequence"/>
</dbReference>
<dbReference type="GO" id="GO:0016791">
    <property type="term" value="F:phosphatase activity"/>
    <property type="evidence" value="ECO:0007669"/>
    <property type="project" value="TreeGrafter"/>
</dbReference>
<dbReference type="Gene3D" id="1.10.150.520">
    <property type="match status" value="1"/>
</dbReference>
<evidence type="ECO:0000256" key="1">
    <source>
        <dbReference type="ARBA" id="ARBA00001946"/>
    </source>
</evidence>
<dbReference type="InterPro" id="IPR036412">
    <property type="entry name" value="HAD-like_sf"/>
</dbReference>
<dbReference type="GO" id="GO:0044281">
    <property type="term" value="P:small molecule metabolic process"/>
    <property type="evidence" value="ECO:0007669"/>
    <property type="project" value="UniProtKB-ARBA"/>
</dbReference>
<proteinExistence type="predicted"/>
<dbReference type="SFLD" id="SFLDS00003">
    <property type="entry name" value="Haloacid_Dehalogenase"/>
    <property type="match status" value="1"/>
</dbReference>
<keyword evidence="4" id="KW-0460">Magnesium</keyword>
<comment type="caution">
    <text evidence="5">The sequence shown here is derived from an EMBL/GenBank/DDBJ whole genome shotgun (WGS) entry which is preliminary data.</text>
</comment>
<dbReference type="AlphaFoldDB" id="A0A0M1P0L2"/>
<keyword evidence="2" id="KW-0479">Metal-binding</keyword>
<organism evidence="5 6">
    <name type="scientific">Paenibacillus solani</name>
    <dbReference type="NCBI Taxonomy" id="1705565"/>
    <lineage>
        <taxon>Bacteria</taxon>
        <taxon>Bacillati</taxon>
        <taxon>Bacillota</taxon>
        <taxon>Bacilli</taxon>
        <taxon>Bacillales</taxon>
        <taxon>Paenibacillaceae</taxon>
        <taxon>Paenibacillus</taxon>
    </lineage>
</organism>
<dbReference type="Pfam" id="PF13419">
    <property type="entry name" value="HAD_2"/>
    <property type="match status" value="1"/>
</dbReference>
<protein>
    <recommendedName>
        <fullName evidence="7">L-2-haloalkanoic acid dehalogenase</fullName>
    </recommendedName>
</protein>
<dbReference type="InterPro" id="IPR023214">
    <property type="entry name" value="HAD_sf"/>
</dbReference>
<sequence>MMITTIVFDLDGTLLDRDASLLRFVRDQYDRLSFHASAVDKELYVKRFVELDRRGYVWKDQVYQQLVVEFGLPLPWEELLADYISGFQHHCVGFPNLHEALGGLKSRGLKLGLISNGYGEFQFNNIRGLGIEHYFDIVVISEWEGLRKPDPRIFNNTLHRLESKSEESIYVGDHPVNDITASRDVGMKGIWKRDLYYDRNFARDGEIGDLIEIMDFIEN</sequence>
<evidence type="ECO:0000313" key="6">
    <source>
        <dbReference type="Proteomes" id="UP000036932"/>
    </source>
</evidence>
<dbReference type="SFLD" id="SFLDG01129">
    <property type="entry name" value="C1.5:_HAD__Beta-PGM__Phosphata"/>
    <property type="match status" value="1"/>
</dbReference>
<dbReference type="OrthoDB" id="9809962at2"/>